<evidence type="ECO:0000313" key="12">
    <source>
        <dbReference type="EMBL" id="GLD53662.1"/>
    </source>
</evidence>
<evidence type="ECO:0000256" key="4">
    <source>
        <dbReference type="ARBA" id="ARBA00022490"/>
    </source>
</evidence>
<dbReference type="FunFam" id="2.130.10.10:FF:000175">
    <property type="entry name" value="Phospholipase A-2-activating protein"/>
    <property type="match status" value="1"/>
</dbReference>
<keyword evidence="13" id="KW-1185">Reference proteome</keyword>
<dbReference type="SMART" id="SM00320">
    <property type="entry name" value="WD40"/>
    <property type="match status" value="6"/>
</dbReference>
<evidence type="ECO:0000256" key="7">
    <source>
        <dbReference type="ARBA" id="ARBA00023242"/>
    </source>
</evidence>
<dbReference type="PROSITE" id="PS51396">
    <property type="entry name" value="PUL"/>
    <property type="match status" value="1"/>
</dbReference>
<keyword evidence="6" id="KW-0677">Repeat</keyword>
<evidence type="ECO:0000256" key="5">
    <source>
        <dbReference type="ARBA" id="ARBA00022574"/>
    </source>
</evidence>
<name>A0AAD3MGU2_LATJO</name>
<feature type="compositionally biased region" description="Pro residues" evidence="9">
    <location>
        <begin position="1246"/>
        <end position="1261"/>
    </location>
</feature>
<feature type="repeat" description="WD" evidence="8">
    <location>
        <begin position="130"/>
        <end position="162"/>
    </location>
</feature>
<proteinExistence type="inferred from homology"/>
<dbReference type="Gene3D" id="2.130.10.10">
    <property type="entry name" value="YVTN repeat-like/Quinoprotein amine dehydrogenase"/>
    <property type="match status" value="1"/>
</dbReference>
<dbReference type="Gene3D" id="1.25.10.10">
    <property type="entry name" value="Leucine-rich Repeat Variant"/>
    <property type="match status" value="1"/>
</dbReference>
<dbReference type="InterPro" id="IPR015943">
    <property type="entry name" value="WD40/YVTN_repeat-like_dom_sf"/>
</dbReference>
<dbReference type="PROSITE" id="PS51394">
    <property type="entry name" value="PFU"/>
    <property type="match status" value="1"/>
</dbReference>
<dbReference type="SUPFAM" id="SSF50978">
    <property type="entry name" value="WD40 repeat-like"/>
    <property type="match status" value="1"/>
</dbReference>
<dbReference type="Pfam" id="PF14661">
    <property type="entry name" value="HAUS6_N"/>
    <property type="match status" value="1"/>
</dbReference>
<dbReference type="Pfam" id="PF09070">
    <property type="entry name" value="PFU"/>
    <property type="match status" value="1"/>
</dbReference>
<comment type="similarity">
    <text evidence="3">Belongs to the WD repeat PLAP family.</text>
</comment>
<dbReference type="GO" id="GO:0005634">
    <property type="term" value="C:nucleus"/>
    <property type="evidence" value="ECO:0007669"/>
    <property type="project" value="UniProtKB-SubCell"/>
</dbReference>
<dbReference type="InterPro" id="IPR036322">
    <property type="entry name" value="WD40_repeat_dom_sf"/>
</dbReference>
<feature type="region of interest" description="Disordered" evidence="9">
    <location>
        <begin position="1244"/>
        <end position="1269"/>
    </location>
</feature>
<feature type="region of interest" description="Disordered" evidence="9">
    <location>
        <begin position="470"/>
        <end position="493"/>
    </location>
</feature>
<keyword evidence="4" id="KW-0963">Cytoplasm</keyword>
<evidence type="ECO:0000256" key="1">
    <source>
        <dbReference type="ARBA" id="ARBA00004123"/>
    </source>
</evidence>
<evidence type="ECO:0000256" key="3">
    <source>
        <dbReference type="ARBA" id="ARBA00008495"/>
    </source>
</evidence>
<feature type="region of interest" description="Disordered" evidence="9">
    <location>
        <begin position="1197"/>
        <end position="1229"/>
    </location>
</feature>
<dbReference type="InterPro" id="IPR001680">
    <property type="entry name" value="WD40_rpt"/>
</dbReference>
<dbReference type="EMBL" id="BRZM01000018">
    <property type="protein sequence ID" value="GLD53662.1"/>
    <property type="molecule type" value="Genomic_DNA"/>
</dbReference>
<comment type="subcellular location">
    <subcellularLocation>
        <location evidence="2">Cytoplasm</location>
    </subcellularLocation>
    <subcellularLocation>
        <location evidence="1">Nucleus</location>
    </subcellularLocation>
</comment>
<keyword evidence="7" id="KW-0539">Nucleus</keyword>
<dbReference type="InterPro" id="IPR015155">
    <property type="entry name" value="PFU"/>
</dbReference>
<feature type="repeat" description="WD" evidence="8">
    <location>
        <begin position="210"/>
        <end position="241"/>
    </location>
</feature>
<keyword evidence="5 8" id="KW-0853">WD repeat</keyword>
<dbReference type="InterPro" id="IPR038122">
    <property type="entry name" value="PFU_sf"/>
</dbReference>
<evidence type="ECO:0000313" key="13">
    <source>
        <dbReference type="Proteomes" id="UP001279410"/>
    </source>
</evidence>
<dbReference type="PANTHER" id="PTHR19849:SF0">
    <property type="entry name" value="PHOSPHOLIPASE A-2-ACTIVATING PROTEIN"/>
    <property type="match status" value="1"/>
</dbReference>
<dbReference type="FunFam" id="3.10.20.870:FF:000001">
    <property type="entry name" value="Phospholipase A-2-activating protein-like"/>
    <property type="match status" value="1"/>
</dbReference>
<dbReference type="CDD" id="cd00200">
    <property type="entry name" value="WD40"/>
    <property type="match status" value="1"/>
</dbReference>
<evidence type="ECO:0000256" key="8">
    <source>
        <dbReference type="PROSITE-ProRule" id="PRU00221"/>
    </source>
</evidence>
<dbReference type="InterPro" id="IPR011989">
    <property type="entry name" value="ARM-like"/>
</dbReference>
<dbReference type="PANTHER" id="PTHR19849">
    <property type="entry name" value="PHOSPHOLIPASE A-2-ACTIVATING PROTEIN"/>
    <property type="match status" value="1"/>
</dbReference>
<dbReference type="GO" id="GO:0043130">
    <property type="term" value="F:ubiquitin binding"/>
    <property type="evidence" value="ECO:0007669"/>
    <property type="project" value="TreeGrafter"/>
</dbReference>
<feature type="domain" description="PUL" evidence="11">
    <location>
        <begin position="516"/>
        <end position="779"/>
    </location>
</feature>
<dbReference type="FunFam" id="1.25.10.10:FF:000316">
    <property type="entry name" value="Phospholipase A2-activating protein"/>
    <property type="match status" value="1"/>
</dbReference>
<dbReference type="GO" id="GO:0005737">
    <property type="term" value="C:cytoplasm"/>
    <property type="evidence" value="ECO:0007669"/>
    <property type="project" value="UniProtKB-SubCell"/>
</dbReference>
<dbReference type="GO" id="GO:0010992">
    <property type="term" value="P:ubiquitin recycling"/>
    <property type="evidence" value="ECO:0007669"/>
    <property type="project" value="TreeGrafter"/>
</dbReference>
<comment type="caution">
    <text evidence="12">The sequence shown here is derived from an EMBL/GenBank/DDBJ whole genome shotgun (WGS) entry which is preliminary data.</text>
</comment>
<evidence type="ECO:0000256" key="9">
    <source>
        <dbReference type="SAM" id="MobiDB-lite"/>
    </source>
</evidence>
<evidence type="ECO:0000256" key="6">
    <source>
        <dbReference type="ARBA" id="ARBA00022737"/>
    </source>
</evidence>
<gene>
    <name evidence="12" type="ORF">AKAME5_000638100</name>
</gene>
<dbReference type="Pfam" id="PF00400">
    <property type="entry name" value="WD40"/>
    <property type="match status" value="6"/>
</dbReference>
<dbReference type="PROSITE" id="PS50082">
    <property type="entry name" value="WD_REPEATS_2"/>
    <property type="match status" value="2"/>
</dbReference>
<dbReference type="InterPro" id="IPR013535">
    <property type="entry name" value="PUL_dom"/>
</dbReference>
<protein>
    <submittedName>
        <fullName evidence="12">HAUS augmin-like complex subunit 6 isoform X1</fullName>
    </submittedName>
</protein>
<dbReference type="GO" id="GO:0043161">
    <property type="term" value="P:proteasome-mediated ubiquitin-dependent protein catabolic process"/>
    <property type="evidence" value="ECO:0007669"/>
    <property type="project" value="TreeGrafter"/>
</dbReference>
<sequence>MDVRGLATVAFPEGAFVSVSRDRTGRVWVPNSSPDKGFTEMYCMSGHSNFVSCVCIIAPSETYPRGLIATGGNDNNICVFTLDRPQPLFTLKGHKNTVCTLSSGKFGTLLSGSWDTTAKVWLNEKCMMTLQGHAAAVWAAVILPEHGLMLTGSADKTIKLWKAGRCEKTFTGHEDCVRGLAVISNTEFFSCSNDTSIRRWLVTGECVQVYYSHTNYIYSLAVFPNCQDFVSTGEDRTLRIWRKGECSQTIRLPAQSVWCCCILPNGDIAVGASDGIIRVFTEAEDRMASAEDLQAFEDELSKATIDPKTGDLGDIKLEDLPGREHLNEPGNRDGQTRLIKDEQKVEAYQWSVSDGRWVKIGDVVGGSNQQTSKSVMYEGKEYDYVFTIDVNEGGPSMKLPYNVSDDPWLTAHNFLQKNDLNPMFLDQVANFIIENTKGHVVGPAQPAGGDPFTGGARYIPGSSDDRPGFGADPFTGAGRYIPGSGPNPSAPVGVADPFTGGGAYSSAALRQTATNIYFPKTDGVTFEQANATQIIAKLKELNGGAPQEHKLSEEILEGLERLLVSVCGTNSSMPPPNLQEISLLWKASHWPEDIVFPVLDIMRLAVRHPQVNESLCGEAEGVQLCNHLLSLMRPEGRPANQMLALRTLCNCFSGRHGRALLMTQRETVLSRAADLATVSNKNIHIALATLVLNYAGCLHSQPDLEAKAQCLSVASRVLETVQDKEAVFRLLVALGTTVASDQTAQDLARSLGVNSQISKYSSVSDPPKKKNRKYLWFALLGLGFQPDTSASSKHINLGPNMFDKPNKDAFYIVTHFLLEKLNPTRFHEAYRYCWPVLNHKADAEFRKVTCAWLREIMDETANAGSKVVASLFLSPGGPKFISLMLNLASHVMLQEMKTFTTDDSWVPEAAALPASSPDMAVKRLNLIAKRFLKTAVDQDHFLQEYQRRAQLLVKSVKDIRAEDTKYDDLLKHHRSDSAQEGASSAEKIKKVRSLWSTIDEMLSTTKEEQNAVQSVLKGDVDQHVLDGTDRVLKIPRSLLERIEQLPHQLSSGNVYEASQLNLLCVLELTNHALQILREERCRVSHAPKPQLSPQHLQEKCQQMARVLQDLHLIRQRISKEEIPEVRSTIRELEAEWDKKWMDTLKDTPLISFLNEDPALGFLSPMAPLSFEPAAEACYRSSVFSQYPAKLLEAKQAESKSHEDINPSYSNLKSTCPAPAERTESPVVNTEASSRANTSLDWLFDTPPSPPPKAAPPVPPPKTSVRKTARVCPKVAPMRTKTQILDMECDNLADQFADAVTTTSPTEGRVKGLDLDGLLSTLHGDPFSTRKQLPRTPESLIKDVKSSWRKAIAEDKAEKIQRSAKYNDSITGRLTPLEEPHNVSLSFNAPSQNVSCSITPAVRSPPVFQQEATLSWDTFNTEALDSPSGTGSSAVQFSLDHETLPEMPSCDSLLSLDDEAMDMKSEEEDELLIPSLKAEAKQSPLTTAYNQGQTQQAYDDGSFMESRKKTPECLLSGHMVSGLDRDWLMEPAKSVEASDKVFSLDLDTLETPSPPKKQDYSLPKLITFSPIDDRKC</sequence>
<dbReference type="Gene3D" id="3.10.20.870">
    <property type="entry name" value="PFU (PLAA family ubiquitin binding), C-terminal domain"/>
    <property type="match status" value="1"/>
</dbReference>
<evidence type="ECO:0000259" key="10">
    <source>
        <dbReference type="PROSITE" id="PS51394"/>
    </source>
</evidence>
<organism evidence="12 13">
    <name type="scientific">Lates japonicus</name>
    <name type="common">Japanese lates</name>
    <dbReference type="NCBI Taxonomy" id="270547"/>
    <lineage>
        <taxon>Eukaryota</taxon>
        <taxon>Metazoa</taxon>
        <taxon>Chordata</taxon>
        <taxon>Craniata</taxon>
        <taxon>Vertebrata</taxon>
        <taxon>Euteleostomi</taxon>
        <taxon>Actinopterygii</taxon>
        <taxon>Neopterygii</taxon>
        <taxon>Teleostei</taxon>
        <taxon>Neoteleostei</taxon>
        <taxon>Acanthomorphata</taxon>
        <taxon>Carangaria</taxon>
        <taxon>Carangaria incertae sedis</taxon>
        <taxon>Centropomidae</taxon>
        <taxon>Lates</taxon>
    </lineage>
</organism>
<feature type="domain" description="PFU" evidence="10">
    <location>
        <begin position="349"/>
        <end position="446"/>
    </location>
</feature>
<reference evidence="12" key="1">
    <citation type="submission" date="2022-08" db="EMBL/GenBank/DDBJ databases">
        <title>Genome sequencing of akame (Lates japonicus).</title>
        <authorList>
            <person name="Hashiguchi Y."/>
            <person name="Takahashi H."/>
        </authorList>
    </citation>
    <scope>NUCLEOTIDE SEQUENCE</scope>
    <source>
        <strain evidence="12">Kochi</strain>
    </source>
</reference>
<dbReference type="InterPro" id="IPR028163">
    <property type="entry name" value="HAUS_6_N"/>
</dbReference>
<evidence type="ECO:0000256" key="2">
    <source>
        <dbReference type="ARBA" id="ARBA00004496"/>
    </source>
</evidence>
<dbReference type="Proteomes" id="UP001279410">
    <property type="component" value="Unassembled WGS sequence"/>
</dbReference>
<accession>A0AAD3MGU2</accession>
<evidence type="ECO:0000259" key="11">
    <source>
        <dbReference type="PROSITE" id="PS51396"/>
    </source>
</evidence>
<dbReference type="Pfam" id="PF08324">
    <property type="entry name" value="PUL"/>
    <property type="match status" value="1"/>
</dbReference>
<dbReference type="PROSITE" id="PS50294">
    <property type="entry name" value="WD_REPEATS_REGION"/>
    <property type="match status" value="2"/>
</dbReference>